<reference evidence="1 2" key="1">
    <citation type="submission" date="2022-01" db="EMBL/GenBank/DDBJ databases">
        <authorList>
            <person name="Xiong W."/>
            <person name="Schranz E."/>
        </authorList>
    </citation>
    <scope>NUCLEOTIDE SEQUENCE [LARGE SCALE GENOMIC DNA]</scope>
</reference>
<dbReference type="Proteomes" id="UP001157418">
    <property type="component" value="Unassembled WGS sequence"/>
</dbReference>
<comment type="caution">
    <text evidence="1">The sequence shown here is derived from an EMBL/GenBank/DDBJ whole genome shotgun (WGS) entry which is preliminary data.</text>
</comment>
<evidence type="ECO:0000313" key="1">
    <source>
        <dbReference type="EMBL" id="CAH1427460.1"/>
    </source>
</evidence>
<dbReference type="EMBL" id="CAKMRJ010002223">
    <property type="protein sequence ID" value="CAH1427460.1"/>
    <property type="molecule type" value="Genomic_DNA"/>
</dbReference>
<protein>
    <submittedName>
        <fullName evidence="1">Uncharacterized protein</fullName>
    </submittedName>
</protein>
<keyword evidence="2" id="KW-1185">Reference proteome</keyword>
<organism evidence="1 2">
    <name type="scientific">Lactuca virosa</name>
    <dbReference type="NCBI Taxonomy" id="75947"/>
    <lineage>
        <taxon>Eukaryota</taxon>
        <taxon>Viridiplantae</taxon>
        <taxon>Streptophyta</taxon>
        <taxon>Embryophyta</taxon>
        <taxon>Tracheophyta</taxon>
        <taxon>Spermatophyta</taxon>
        <taxon>Magnoliopsida</taxon>
        <taxon>eudicotyledons</taxon>
        <taxon>Gunneridae</taxon>
        <taxon>Pentapetalae</taxon>
        <taxon>asterids</taxon>
        <taxon>campanulids</taxon>
        <taxon>Asterales</taxon>
        <taxon>Asteraceae</taxon>
        <taxon>Cichorioideae</taxon>
        <taxon>Cichorieae</taxon>
        <taxon>Lactucinae</taxon>
        <taxon>Lactuca</taxon>
    </lineage>
</organism>
<dbReference type="Gene3D" id="1.10.510.10">
    <property type="entry name" value="Transferase(Phosphotransferase) domain 1"/>
    <property type="match status" value="1"/>
</dbReference>
<dbReference type="AlphaFoldDB" id="A0AAU9MME5"/>
<accession>A0AAU9MME5</accession>
<sequence length="117" mass="13812">MLAHDTRIIEDQKPQTLMNLVRIYYHDGLDKLIDPLIRNQIDDHSFRIFKEVACQCITFKSKDRPKMDNIIQCIEEALDVQVSLLFDYIQWNLVSYSENEKVCSIYATDLGLCDIRR</sequence>
<evidence type="ECO:0000313" key="2">
    <source>
        <dbReference type="Proteomes" id="UP001157418"/>
    </source>
</evidence>
<proteinExistence type="predicted"/>
<name>A0AAU9MME5_9ASTR</name>
<gene>
    <name evidence="1" type="ORF">LVIROSA_LOCUS14464</name>
</gene>